<evidence type="ECO:0000256" key="1">
    <source>
        <dbReference type="SAM" id="MobiDB-lite"/>
    </source>
</evidence>
<dbReference type="Pfam" id="PF24231">
    <property type="entry name" value="DUF7444"/>
    <property type="match status" value="1"/>
</dbReference>
<feature type="compositionally biased region" description="Basic and acidic residues" evidence="1">
    <location>
        <begin position="51"/>
        <end position="65"/>
    </location>
</feature>
<accession>A0A8S5NGI6</accession>
<feature type="region of interest" description="Disordered" evidence="1">
    <location>
        <begin position="51"/>
        <end position="82"/>
    </location>
</feature>
<organism evidence="2">
    <name type="scientific">Myoviridae sp. ctcwu24</name>
    <dbReference type="NCBI Taxonomy" id="2826670"/>
    <lineage>
        <taxon>Viruses</taxon>
        <taxon>Duplodnaviria</taxon>
        <taxon>Heunggongvirae</taxon>
        <taxon>Uroviricota</taxon>
        <taxon>Caudoviricetes</taxon>
    </lineage>
</organism>
<dbReference type="EMBL" id="BK015167">
    <property type="protein sequence ID" value="DAD93806.1"/>
    <property type="molecule type" value="Genomic_DNA"/>
</dbReference>
<protein>
    <submittedName>
        <fullName evidence="2">Uncharacterized protein</fullName>
    </submittedName>
</protein>
<reference evidence="2" key="1">
    <citation type="journal article" date="2021" name="Proc. Natl. Acad. Sci. U.S.A.">
        <title>A Catalog of Tens of Thousands of Viruses from Human Metagenomes Reveals Hidden Associations with Chronic Diseases.</title>
        <authorList>
            <person name="Tisza M.J."/>
            <person name="Buck C.B."/>
        </authorList>
    </citation>
    <scope>NUCLEOTIDE SEQUENCE</scope>
    <source>
        <strain evidence="2">Ctcwu24</strain>
    </source>
</reference>
<feature type="compositionally biased region" description="Polar residues" evidence="1">
    <location>
        <begin position="73"/>
        <end position="82"/>
    </location>
</feature>
<sequence length="82" mass="8747">MIIKNIGSKIINIGTEILMPDSQITVSKDVAALPAIQAFAAKKYIKIVDNEKKGDDSDDKAEAPKTGKRSFKRTTPASGAEG</sequence>
<dbReference type="InterPro" id="IPR055867">
    <property type="entry name" value="DUF7444"/>
</dbReference>
<proteinExistence type="predicted"/>
<evidence type="ECO:0000313" key="2">
    <source>
        <dbReference type="EMBL" id="DAD93806.1"/>
    </source>
</evidence>
<name>A0A8S5NGI6_9CAUD</name>